<dbReference type="NCBIfam" id="TIGR01640">
    <property type="entry name" value="F_box_assoc_1"/>
    <property type="match status" value="1"/>
</dbReference>
<dbReference type="PANTHER" id="PTHR31111">
    <property type="entry name" value="BNAA05G37150D PROTEIN-RELATED"/>
    <property type="match status" value="1"/>
</dbReference>
<dbReference type="InterPro" id="IPR036047">
    <property type="entry name" value="F-box-like_dom_sf"/>
</dbReference>
<dbReference type="Pfam" id="PF08268">
    <property type="entry name" value="FBA_3"/>
    <property type="match status" value="1"/>
</dbReference>
<dbReference type="PANTHER" id="PTHR31111:SF133">
    <property type="entry name" value="OS07G0196600 PROTEIN"/>
    <property type="match status" value="1"/>
</dbReference>
<dbReference type="PROSITE" id="PS50181">
    <property type="entry name" value="FBOX"/>
    <property type="match status" value="1"/>
</dbReference>
<dbReference type="InterPro" id="IPR013187">
    <property type="entry name" value="F-box-assoc_dom_typ3"/>
</dbReference>
<evidence type="ECO:0000313" key="2">
    <source>
        <dbReference type="EMBL" id="KAK1677574.1"/>
    </source>
</evidence>
<protein>
    <recommendedName>
        <fullName evidence="1">F-box domain-containing protein</fullName>
    </recommendedName>
</protein>
<organism evidence="2 3">
    <name type="scientific">Lolium multiflorum</name>
    <name type="common">Italian ryegrass</name>
    <name type="synonym">Lolium perenne subsp. multiflorum</name>
    <dbReference type="NCBI Taxonomy" id="4521"/>
    <lineage>
        <taxon>Eukaryota</taxon>
        <taxon>Viridiplantae</taxon>
        <taxon>Streptophyta</taxon>
        <taxon>Embryophyta</taxon>
        <taxon>Tracheophyta</taxon>
        <taxon>Spermatophyta</taxon>
        <taxon>Magnoliopsida</taxon>
        <taxon>Liliopsida</taxon>
        <taxon>Poales</taxon>
        <taxon>Poaceae</taxon>
        <taxon>BOP clade</taxon>
        <taxon>Pooideae</taxon>
        <taxon>Poodae</taxon>
        <taxon>Poeae</taxon>
        <taxon>Poeae Chloroplast Group 2 (Poeae type)</taxon>
        <taxon>Loliodinae</taxon>
        <taxon>Loliinae</taxon>
        <taxon>Lolium</taxon>
    </lineage>
</organism>
<comment type="caution">
    <text evidence="2">The sequence shown here is derived from an EMBL/GenBank/DDBJ whole genome shotgun (WGS) entry which is preliminary data.</text>
</comment>
<dbReference type="InterPro" id="IPR017451">
    <property type="entry name" value="F-box-assoc_interact_dom"/>
</dbReference>
<name>A0AAD8T7V2_LOLMU</name>
<dbReference type="Proteomes" id="UP001231189">
    <property type="component" value="Unassembled WGS sequence"/>
</dbReference>
<feature type="domain" description="F-box" evidence="1">
    <location>
        <begin position="1"/>
        <end position="45"/>
    </location>
</feature>
<sequence length="384" mass="43229">MDIIPTDLVVEILQRLPWTSRRRLRLVCRSWRDLVHKRTTEMQQCRDAVPLIVTTESAYLLADLGSSKSRPARELWRSGGGTDVYKHMEVVGACNGVLCLCDDAKPGGAITLANPATGDFLALPPIPRAGLFRRHNSRRSSRSWHQAYSFGYHHGTGQYKVVHVPCFFKTKETLQVFTLGEASWREVPAPGDRCRLDAGVVSVNGATYWVVEGSERIVAFDHRSEQVKPVTPLPVSDGPISHLTEVQRRLSVAIVTRVDPKSAYYCGRGDGTIEVWILENTSKEQTWVHQYSLRSLSCLPGPSSIQMARPNFIHGDYILMVQGQSQRLRPYRCRPTSYVTRQECSAVHINSCDPQAFISHMKGDICRVFAYVESADALGVYRRW</sequence>
<gene>
    <name evidence="2" type="ORF">QYE76_038422</name>
</gene>
<proteinExistence type="predicted"/>
<evidence type="ECO:0000259" key="1">
    <source>
        <dbReference type="PROSITE" id="PS50181"/>
    </source>
</evidence>
<dbReference type="SMART" id="SM00256">
    <property type="entry name" value="FBOX"/>
    <property type="match status" value="1"/>
</dbReference>
<dbReference type="EMBL" id="JAUUTY010000002">
    <property type="protein sequence ID" value="KAK1677574.1"/>
    <property type="molecule type" value="Genomic_DNA"/>
</dbReference>
<dbReference type="Gene3D" id="1.20.1280.50">
    <property type="match status" value="1"/>
</dbReference>
<dbReference type="SUPFAM" id="SSF63825">
    <property type="entry name" value="YWTD domain"/>
    <property type="match status" value="1"/>
</dbReference>
<keyword evidence="3" id="KW-1185">Reference proteome</keyword>
<dbReference type="AlphaFoldDB" id="A0AAD8T7V2"/>
<accession>A0AAD8T7V2</accession>
<evidence type="ECO:0000313" key="3">
    <source>
        <dbReference type="Proteomes" id="UP001231189"/>
    </source>
</evidence>
<dbReference type="InterPro" id="IPR001810">
    <property type="entry name" value="F-box_dom"/>
</dbReference>
<dbReference type="Pfam" id="PF00646">
    <property type="entry name" value="F-box"/>
    <property type="match status" value="1"/>
</dbReference>
<reference evidence="2" key="1">
    <citation type="submission" date="2023-07" db="EMBL/GenBank/DDBJ databases">
        <title>A chromosome-level genome assembly of Lolium multiflorum.</title>
        <authorList>
            <person name="Chen Y."/>
            <person name="Copetti D."/>
            <person name="Kolliker R."/>
            <person name="Studer B."/>
        </authorList>
    </citation>
    <scope>NUCLEOTIDE SEQUENCE</scope>
    <source>
        <strain evidence="2">02402/16</strain>
        <tissue evidence="2">Leaf</tissue>
    </source>
</reference>
<dbReference type="SUPFAM" id="SSF81383">
    <property type="entry name" value="F-box domain"/>
    <property type="match status" value="1"/>
</dbReference>